<dbReference type="UniPathway" id="UPA00916">
    <property type="reaction ID" value="UER00889"/>
</dbReference>
<feature type="binding site" evidence="12">
    <location>
        <position position="195"/>
    </location>
    <ligand>
        <name>ATP</name>
        <dbReference type="ChEBI" id="CHEBI:30616"/>
    </ligand>
</feature>
<keyword evidence="5 12" id="KW-0479">Metal-binding</keyword>
<keyword evidence="9 12" id="KW-0460">Magnesium</keyword>
<comment type="subcellular location">
    <subcellularLocation>
        <location evidence="12">Cytoplasm</location>
    </subcellularLocation>
</comment>
<keyword evidence="10 12" id="KW-0630">Potassium</keyword>
<dbReference type="PANTHER" id="PTHR10584">
    <property type="entry name" value="SUGAR KINASE"/>
    <property type="match status" value="1"/>
</dbReference>
<comment type="similarity">
    <text evidence="12">Belongs to the carbohydrate kinase PfkB family. Ribokinase subfamily.</text>
</comment>
<dbReference type="RefSeq" id="WP_021011972.1">
    <property type="nucleotide sequence ID" value="NC_022198.1"/>
</dbReference>
<keyword evidence="12" id="KW-0963">Cytoplasm</keyword>
<comment type="pathway">
    <text evidence="12">Carbohydrate metabolism; D-ribose degradation; D-ribose 5-phosphate from beta-D-ribopyranose: step 2/2.</text>
</comment>
<organism evidence="14 15">
    <name type="scientific">Corynebacterium argentoratense DSM 44202</name>
    <dbReference type="NCBI Taxonomy" id="1348662"/>
    <lineage>
        <taxon>Bacteria</taxon>
        <taxon>Bacillati</taxon>
        <taxon>Actinomycetota</taxon>
        <taxon>Actinomycetes</taxon>
        <taxon>Mycobacteriales</taxon>
        <taxon>Corynebacteriaceae</taxon>
        <taxon>Corynebacterium</taxon>
    </lineage>
</organism>
<dbReference type="GeneID" id="78250216"/>
<keyword evidence="8 12" id="KW-0067">ATP-binding</keyword>
<dbReference type="eggNOG" id="COG0524">
    <property type="taxonomic scope" value="Bacteria"/>
</dbReference>
<dbReference type="EMBL" id="CP006365">
    <property type="protein sequence ID" value="AGU15581.1"/>
    <property type="molecule type" value="Genomic_DNA"/>
</dbReference>
<keyword evidence="15" id="KW-1185">Reference proteome</keyword>
<comment type="subunit">
    <text evidence="12">Homodimer.</text>
</comment>
<dbReference type="PROSITE" id="PS00584">
    <property type="entry name" value="PFKB_KINASES_2"/>
    <property type="match status" value="1"/>
</dbReference>
<keyword evidence="7 12" id="KW-0418">Kinase</keyword>
<evidence type="ECO:0000259" key="13">
    <source>
        <dbReference type="Pfam" id="PF00294"/>
    </source>
</evidence>
<feature type="binding site" evidence="12">
    <location>
        <begin position="232"/>
        <end position="237"/>
    </location>
    <ligand>
        <name>ATP</name>
        <dbReference type="ChEBI" id="CHEBI:30616"/>
    </ligand>
</feature>
<dbReference type="EC" id="2.7.1.15" evidence="2 12"/>
<evidence type="ECO:0000256" key="2">
    <source>
        <dbReference type="ARBA" id="ARBA00012035"/>
    </source>
</evidence>
<dbReference type="Gene3D" id="3.40.1190.20">
    <property type="match status" value="1"/>
</dbReference>
<dbReference type="PRINTS" id="PR00990">
    <property type="entry name" value="RIBOKINASE"/>
</dbReference>
<feature type="domain" description="Carbohydrate kinase PfkB" evidence="13">
    <location>
        <begin position="15"/>
        <end position="311"/>
    </location>
</feature>
<evidence type="ECO:0000256" key="8">
    <source>
        <dbReference type="ARBA" id="ARBA00022840"/>
    </source>
</evidence>
<evidence type="ECO:0000313" key="14">
    <source>
        <dbReference type="EMBL" id="AGU15581.1"/>
    </source>
</evidence>
<dbReference type="SUPFAM" id="SSF53613">
    <property type="entry name" value="Ribokinase-like"/>
    <property type="match status" value="1"/>
</dbReference>
<dbReference type="KEGG" id="caz:CARG_07305"/>
<feature type="binding site" evidence="12">
    <location>
        <begin position="265"/>
        <end position="266"/>
    </location>
    <ligand>
        <name>ATP</name>
        <dbReference type="ChEBI" id="CHEBI:30616"/>
    </ligand>
</feature>
<proteinExistence type="inferred from homology"/>
<comment type="similarity">
    <text evidence="1">Belongs to the carbohydrate kinase pfkB family.</text>
</comment>
<dbReference type="GO" id="GO:0005737">
    <property type="term" value="C:cytoplasm"/>
    <property type="evidence" value="ECO:0007669"/>
    <property type="project" value="UniProtKB-SubCell"/>
</dbReference>
<sequence length="318" mass="31951">MSSSVSPKTAAPSVDVVVVGSINADQVVRVPRHPKPGETLLGSSLTHTAGGKGANQAVAAALQGARVAFVGAYGCDAYADVALEFLRSSGVYLAATRELDTNTGFAAIQVSDDGENSIVVIPGANEQVDAAFVSDNGSVIDDAAMVLLQGEVPASGFAQAVDMAVAAGRRVVVNLAPVIEVDREALLAADPLMVNEHEGGLVLEQLGLPVPAGDAARVAALLEAGFASVVMTLGARGALVASADAPEPVAVASPKVTAVDTTGAGDCFAGAFVAHMAAHPDQCDLVAAAEHAVRVAAFSVQHPGAQVSYPDKEAELPC</sequence>
<keyword evidence="11 12" id="KW-0119">Carbohydrate metabolism</keyword>
<feature type="binding site" evidence="12">
    <location>
        <position position="262"/>
    </location>
    <ligand>
        <name>K(+)</name>
        <dbReference type="ChEBI" id="CHEBI:29103"/>
    </ligand>
</feature>
<evidence type="ECO:0000256" key="12">
    <source>
        <dbReference type="HAMAP-Rule" id="MF_01987"/>
    </source>
</evidence>
<evidence type="ECO:0000256" key="5">
    <source>
        <dbReference type="ARBA" id="ARBA00022723"/>
    </source>
</evidence>
<evidence type="ECO:0000256" key="4">
    <source>
        <dbReference type="ARBA" id="ARBA00022679"/>
    </source>
</evidence>
<keyword evidence="6 12" id="KW-0547">Nucleotide-binding</keyword>
<evidence type="ECO:0000313" key="15">
    <source>
        <dbReference type="Proteomes" id="UP000016943"/>
    </source>
</evidence>
<comment type="caution">
    <text evidence="12">Lacks conserved residue(s) required for the propagation of feature annotation.</text>
</comment>
<name>U3GZ03_9CORY</name>
<dbReference type="PATRIC" id="fig|1348662.3.peg.1437"/>
<dbReference type="OrthoDB" id="9775849at2"/>
<feature type="binding site" evidence="12">
    <location>
        <position position="260"/>
    </location>
    <ligand>
        <name>K(+)</name>
        <dbReference type="ChEBI" id="CHEBI:29103"/>
    </ligand>
</feature>
<comment type="activity regulation">
    <text evidence="12">Activated by a monovalent cation that binds near, but not in, the active site. The most likely occupant of the site in vivo is potassium. Ion binding induces a conformational change that may alter substrate affinity.</text>
</comment>
<dbReference type="InterPro" id="IPR011611">
    <property type="entry name" value="PfkB_dom"/>
</dbReference>
<feature type="binding site" evidence="12">
    <location>
        <position position="302"/>
    </location>
    <ligand>
        <name>K(+)</name>
        <dbReference type="ChEBI" id="CHEBI:29103"/>
    </ligand>
</feature>
<dbReference type="STRING" id="1348662.CARG_07305"/>
<accession>U3GZ03</accession>
<feature type="binding site" evidence="12">
    <location>
        <begin position="51"/>
        <end position="55"/>
    </location>
    <ligand>
        <name>substrate</name>
    </ligand>
</feature>
<feature type="binding site" evidence="12">
    <location>
        <position position="151"/>
    </location>
    <ligand>
        <name>substrate</name>
    </ligand>
</feature>
<comment type="function">
    <text evidence="12">Catalyzes the phosphorylation of ribose at O-5 in a reaction requiring ATP and magnesium. The resulting D-ribose-5-phosphate can then be used either for sythesis of nucleotides, histidine, and tryptophan, or as a component of the pentose phosphate pathway.</text>
</comment>
<protein>
    <recommendedName>
        <fullName evidence="3 12">Ribokinase</fullName>
        <shortName evidence="12">RK</shortName>
        <ecNumber evidence="2 12">2.7.1.15</ecNumber>
    </recommendedName>
</protein>
<dbReference type="Pfam" id="PF00294">
    <property type="entry name" value="PfkB"/>
    <property type="match status" value="1"/>
</dbReference>
<dbReference type="GO" id="GO:0004747">
    <property type="term" value="F:ribokinase activity"/>
    <property type="evidence" value="ECO:0007669"/>
    <property type="project" value="UniProtKB-UniRule"/>
</dbReference>
<evidence type="ECO:0000256" key="3">
    <source>
        <dbReference type="ARBA" id="ARBA00016943"/>
    </source>
</evidence>
<feature type="binding site" evidence="12">
    <location>
        <begin position="23"/>
        <end position="25"/>
    </location>
    <ligand>
        <name>substrate</name>
    </ligand>
</feature>
<dbReference type="InterPro" id="IPR011877">
    <property type="entry name" value="Ribokinase"/>
</dbReference>
<dbReference type="HAMAP" id="MF_01987">
    <property type="entry name" value="Ribokinase"/>
    <property type="match status" value="1"/>
</dbReference>
<comment type="cofactor">
    <cofactor evidence="12">
        <name>Mg(2+)</name>
        <dbReference type="ChEBI" id="CHEBI:18420"/>
    </cofactor>
    <text evidence="12">Requires a divalent cation, most likely magnesium in vivo, as an electrophilic catalyst to aid phosphoryl group transfer. It is the chelate of the metal and the nucleotide that is the actual substrate.</text>
</comment>
<keyword evidence="4 12" id="KW-0808">Transferase</keyword>
<comment type="catalytic activity">
    <reaction evidence="12">
        <text>D-ribose + ATP = D-ribose 5-phosphate + ADP + H(+)</text>
        <dbReference type="Rhea" id="RHEA:13697"/>
        <dbReference type="ChEBI" id="CHEBI:15378"/>
        <dbReference type="ChEBI" id="CHEBI:30616"/>
        <dbReference type="ChEBI" id="CHEBI:47013"/>
        <dbReference type="ChEBI" id="CHEBI:78346"/>
        <dbReference type="ChEBI" id="CHEBI:456216"/>
        <dbReference type="EC" id="2.7.1.15"/>
    </reaction>
</comment>
<feature type="binding site" evidence="12">
    <location>
        <position position="266"/>
    </location>
    <ligand>
        <name>substrate</name>
    </ligand>
</feature>
<evidence type="ECO:0000256" key="1">
    <source>
        <dbReference type="ARBA" id="ARBA00005380"/>
    </source>
</evidence>
<evidence type="ECO:0000256" key="6">
    <source>
        <dbReference type="ARBA" id="ARBA00022741"/>
    </source>
</evidence>
<dbReference type="InterPro" id="IPR029056">
    <property type="entry name" value="Ribokinase-like"/>
</dbReference>
<dbReference type="InterPro" id="IPR002173">
    <property type="entry name" value="Carboh/pur_kinase_PfkB_CS"/>
</dbReference>
<feature type="binding site" evidence="12">
    <location>
        <position position="299"/>
    </location>
    <ligand>
        <name>K(+)</name>
        <dbReference type="ChEBI" id="CHEBI:29103"/>
    </ligand>
</feature>
<dbReference type="InterPro" id="IPR002139">
    <property type="entry name" value="Ribo/fructo_kinase"/>
</dbReference>
<evidence type="ECO:0000256" key="7">
    <source>
        <dbReference type="ARBA" id="ARBA00022777"/>
    </source>
</evidence>
<dbReference type="Proteomes" id="UP000016943">
    <property type="component" value="Chromosome"/>
</dbReference>
<gene>
    <name evidence="12" type="primary">rbsK</name>
    <name evidence="14" type="ORF">CARG_07305</name>
</gene>
<dbReference type="AlphaFoldDB" id="U3GZ03"/>
<dbReference type="GO" id="GO:0005524">
    <property type="term" value="F:ATP binding"/>
    <property type="evidence" value="ECO:0007669"/>
    <property type="project" value="UniProtKB-UniRule"/>
</dbReference>
<dbReference type="PANTHER" id="PTHR10584:SF166">
    <property type="entry name" value="RIBOKINASE"/>
    <property type="match status" value="1"/>
</dbReference>
<feature type="binding site" evidence="12">
    <location>
        <position position="308"/>
    </location>
    <ligand>
        <name>K(+)</name>
        <dbReference type="ChEBI" id="CHEBI:29103"/>
    </ligand>
</feature>
<reference evidence="14 15" key="1">
    <citation type="journal article" date="2013" name="Genome Announc.">
        <title>Whole-Genome Sequence of the Clinical Strain Corynebacterium argentoratense DSM 44202, Isolated from a Human Throat Specimen.</title>
        <authorList>
            <person name="Bomholt C."/>
            <person name="Glaub A."/>
            <person name="Gravermann K."/>
            <person name="Albersmeier A."/>
            <person name="Brinkrolf K."/>
            <person name="Ruckert C."/>
            <person name="Tauch A."/>
        </authorList>
    </citation>
    <scope>NUCLEOTIDE SEQUENCE [LARGE SCALE GENOMIC DNA]</scope>
    <source>
        <strain evidence="14">DSM 44202</strain>
    </source>
</reference>
<dbReference type="CDD" id="cd01174">
    <property type="entry name" value="ribokinase"/>
    <property type="match status" value="1"/>
</dbReference>
<feature type="active site" description="Proton acceptor" evidence="12">
    <location>
        <position position="266"/>
    </location>
</feature>
<dbReference type="GO" id="GO:0019303">
    <property type="term" value="P:D-ribose catabolic process"/>
    <property type="evidence" value="ECO:0007669"/>
    <property type="project" value="UniProtKB-UniRule"/>
</dbReference>
<evidence type="ECO:0000256" key="11">
    <source>
        <dbReference type="ARBA" id="ARBA00023277"/>
    </source>
</evidence>
<feature type="binding site" evidence="12">
    <location>
        <position position="304"/>
    </location>
    <ligand>
        <name>K(+)</name>
        <dbReference type="ChEBI" id="CHEBI:29103"/>
    </ligand>
</feature>
<dbReference type="GO" id="GO:0046872">
    <property type="term" value="F:metal ion binding"/>
    <property type="evidence" value="ECO:0007669"/>
    <property type="project" value="UniProtKB-KW"/>
</dbReference>
<dbReference type="HOGENOM" id="CLU_027634_2_1_11"/>
<evidence type="ECO:0000256" key="9">
    <source>
        <dbReference type="ARBA" id="ARBA00022842"/>
    </source>
</evidence>
<evidence type="ECO:0000256" key="10">
    <source>
        <dbReference type="ARBA" id="ARBA00022958"/>
    </source>
</evidence>